<dbReference type="Gene3D" id="3.40.630.90">
    <property type="match status" value="1"/>
</dbReference>
<dbReference type="InterPro" id="IPR052729">
    <property type="entry name" value="Acyl/Acetyltrans_Enzymes"/>
</dbReference>
<dbReference type="InterPro" id="IPR041496">
    <property type="entry name" value="YitH/HolE_GNAT"/>
</dbReference>
<dbReference type="PANTHER" id="PTHR47237:SF2">
    <property type="entry name" value="BLL4206 PROTEIN"/>
    <property type="match status" value="1"/>
</dbReference>
<name>A0A1H1KCD4_9BURK</name>
<keyword evidence="3" id="KW-1185">Reference proteome</keyword>
<dbReference type="CDD" id="cd04301">
    <property type="entry name" value="NAT_SF"/>
    <property type="match status" value="1"/>
</dbReference>
<keyword evidence="2" id="KW-0808">Transferase</keyword>
<evidence type="ECO:0000259" key="1">
    <source>
        <dbReference type="PROSITE" id="PS51186"/>
    </source>
</evidence>
<sequence>MSESTVKKSLTYRRFTADDIAAAHGLSVAVRWPHRADDWRFMYDAGTGFVAEDNDAVIGTALCWKFGADRGTLGLVIVSPDEQGRGIGRKLMELVLEELGNRVTFLHATVAGKPLYEKLGFVSCGGLTQHQGALGSVAAVAPPAGEQLRAARPDDTPKLIELASRASGFDRSATIPALLEFAQAVVLERDGEVVGLSLFRPFGRGYSVGPVVAQHGSDDLRARALISYWLAQHAGDFVRIDVPDDAGINDWLTHVGMPRVDSVEKMVRNAPADLREVAPDPGWRAFGIINQAMA</sequence>
<dbReference type="Proteomes" id="UP000199365">
    <property type="component" value="Unassembled WGS sequence"/>
</dbReference>
<dbReference type="Gene3D" id="3.40.630.30">
    <property type="match status" value="1"/>
</dbReference>
<dbReference type="STRING" id="157910.SAMN05445850_6866"/>
<organism evidence="2 3">
    <name type="scientific">Paraburkholderia tuberum</name>
    <dbReference type="NCBI Taxonomy" id="157910"/>
    <lineage>
        <taxon>Bacteria</taxon>
        <taxon>Pseudomonadati</taxon>
        <taxon>Pseudomonadota</taxon>
        <taxon>Betaproteobacteria</taxon>
        <taxon>Burkholderiales</taxon>
        <taxon>Burkholderiaceae</taxon>
        <taxon>Paraburkholderia</taxon>
    </lineage>
</organism>
<dbReference type="InterPro" id="IPR000182">
    <property type="entry name" value="GNAT_dom"/>
</dbReference>
<evidence type="ECO:0000313" key="3">
    <source>
        <dbReference type="Proteomes" id="UP000199365"/>
    </source>
</evidence>
<dbReference type="SUPFAM" id="SSF55729">
    <property type="entry name" value="Acyl-CoA N-acyltransferases (Nat)"/>
    <property type="match status" value="1"/>
</dbReference>
<proteinExistence type="predicted"/>
<dbReference type="GO" id="GO:0016747">
    <property type="term" value="F:acyltransferase activity, transferring groups other than amino-acyl groups"/>
    <property type="evidence" value="ECO:0007669"/>
    <property type="project" value="InterPro"/>
</dbReference>
<dbReference type="Pfam" id="PF13508">
    <property type="entry name" value="Acetyltransf_7"/>
    <property type="match status" value="1"/>
</dbReference>
<dbReference type="InterPro" id="IPR016181">
    <property type="entry name" value="Acyl_CoA_acyltransferase"/>
</dbReference>
<dbReference type="PROSITE" id="PS51186">
    <property type="entry name" value="GNAT"/>
    <property type="match status" value="1"/>
</dbReference>
<dbReference type="EMBL" id="FNKX01000003">
    <property type="protein sequence ID" value="SDR59509.1"/>
    <property type="molecule type" value="Genomic_DNA"/>
</dbReference>
<gene>
    <name evidence="2" type="ORF">SAMN05445850_6866</name>
</gene>
<dbReference type="PANTHER" id="PTHR47237">
    <property type="entry name" value="SLL0310 PROTEIN"/>
    <property type="match status" value="1"/>
</dbReference>
<dbReference type="Pfam" id="PF18014">
    <property type="entry name" value="Acetyltransf_18"/>
    <property type="match status" value="1"/>
</dbReference>
<reference evidence="3" key="1">
    <citation type="submission" date="2016-10" db="EMBL/GenBank/DDBJ databases">
        <authorList>
            <person name="Varghese N."/>
            <person name="Submissions S."/>
        </authorList>
    </citation>
    <scope>NUCLEOTIDE SEQUENCE [LARGE SCALE GENOMIC DNA]</scope>
    <source>
        <strain evidence="3">DUS833</strain>
    </source>
</reference>
<dbReference type="RefSeq" id="WP_090811098.1">
    <property type="nucleotide sequence ID" value="NZ_FNKX01000003.1"/>
</dbReference>
<dbReference type="AlphaFoldDB" id="A0A1H1KCD4"/>
<evidence type="ECO:0000313" key="2">
    <source>
        <dbReference type="EMBL" id="SDR59509.1"/>
    </source>
</evidence>
<feature type="domain" description="N-acetyltransferase" evidence="1">
    <location>
        <begin position="10"/>
        <end position="155"/>
    </location>
</feature>
<accession>A0A1H1KCD4</accession>
<protein>
    <submittedName>
        <fullName evidence="2">Acetyltransferase (GNAT) domain-containing protein</fullName>
    </submittedName>
</protein>